<dbReference type="EMBL" id="CP056775">
    <property type="protein sequence ID" value="QRQ99747.1"/>
    <property type="molecule type" value="Genomic_DNA"/>
</dbReference>
<dbReference type="InterPro" id="IPR019096">
    <property type="entry name" value="YopX_protein"/>
</dbReference>
<dbReference type="Proteomes" id="UP000612680">
    <property type="component" value="Chromosome"/>
</dbReference>
<evidence type="ECO:0000313" key="3">
    <source>
        <dbReference type="Proteomes" id="UP000612680"/>
    </source>
</evidence>
<name>A0ABX7I3D0_9BACT</name>
<evidence type="ECO:0000313" key="2">
    <source>
        <dbReference type="EMBL" id="QRQ99747.1"/>
    </source>
</evidence>
<accession>A0ABX7I3D0</accession>
<dbReference type="Pfam" id="PF09643">
    <property type="entry name" value="YopX"/>
    <property type="match status" value="1"/>
</dbReference>
<dbReference type="NCBIfam" id="TIGR01671">
    <property type="entry name" value="phage_TIGR01671"/>
    <property type="match status" value="1"/>
</dbReference>
<dbReference type="SUPFAM" id="SSF159006">
    <property type="entry name" value="YopX-like"/>
    <property type="match status" value="1"/>
</dbReference>
<keyword evidence="3" id="KW-1185">Reference proteome</keyword>
<dbReference type="InterPro" id="IPR010024">
    <property type="entry name" value="CHP16711"/>
</dbReference>
<sequence length="144" mass="16387">MSSKQESKAMREIKFRGKSNADGTWHVGHIIREKDCMLIIGLVEWMDNTEFKIKDYHSVHAKTVGQFSGLGDKNGIEIYEGDICRMLGGEEHDGKRELDVKGSIQFEYGAFELVTKKKVCYSLSDRYDTIEIIGNIHDNPDLLS</sequence>
<organism evidence="2 3">
    <name type="scientific">Dyadobacter sandarakinus</name>
    <dbReference type="NCBI Taxonomy" id="2747268"/>
    <lineage>
        <taxon>Bacteria</taxon>
        <taxon>Pseudomonadati</taxon>
        <taxon>Bacteroidota</taxon>
        <taxon>Cytophagia</taxon>
        <taxon>Cytophagales</taxon>
        <taxon>Spirosomataceae</taxon>
        <taxon>Dyadobacter</taxon>
    </lineage>
</organism>
<dbReference type="Gene3D" id="2.30.30.290">
    <property type="entry name" value="YopX-like domains"/>
    <property type="match status" value="1"/>
</dbReference>
<feature type="domain" description="YopX protein" evidence="1">
    <location>
        <begin position="49"/>
        <end position="143"/>
    </location>
</feature>
<gene>
    <name evidence="2" type="ORF">HWI92_01845</name>
</gene>
<dbReference type="RefSeq" id="WP_204660508.1">
    <property type="nucleotide sequence ID" value="NZ_CP056775.1"/>
</dbReference>
<dbReference type="InterPro" id="IPR023385">
    <property type="entry name" value="YopX-like_C"/>
</dbReference>
<proteinExistence type="predicted"/>
<reference evidence="2 3" key="1">
    <citation type="submission" date="2020-06" db="EMBL/GenBank/DDBJ databases">
        <title>Dyadobacter sandarakinus sp. nov., isolated from the soil of the Arctic Yellow River Station.</title>
        <authorList>
            <person name="Zhang Y."/>
            <person name="Peng F."/>
        </authorList>
    </citation>
    <scope>NUCLEOTIDE SEQUENCE [LARGE SCALE GENOMIC DNA]</scope>
    <source>
        <strain evidence="2 3">Q3-56</strain>
    </source>
</reference>
<evidence type="ECO:0000259" key="1">
    <source>
        <dbReference type="Pfam" id="PF09643"/>
    </source>
</evidence>
<protein>
    <recommendedName>
        <fullName evidence="1">YopX protein domain-containing protein</fullName>
    </recommendedName>
</protein>